<dbReference type="OrthoDB" id="49104at2"/>
<dbReference type="EMBL" id="CAGS01000365">
    <property type="protein sequence ID" value="CCF84977.1"/>
    <property type="molecule type" value="Genomic_DNA"/>
</dbReference>
<protein>
    <recommendedName>
        <fullName evidence="3">CBS domain-containing protein</fullName>
    </recommendedName>
</protein>
<accession>I4EJW5</accession>
<reference evidence="1 2" key="1">
    <citation type="journal article" date="2012" name="ISME J.">
        <title>Nitrification expanded: discovery, physiology and genomics of a nitrite-oxidizing bacterium from the phylum Chloroflexi.</title>
        <authorList>
            <person name="Sorokin D.Y."/>
            <person name="Lucker S."/>
            <person name="Vejmelkova D."/>
            <person name="Kostrikina N.A."/>
            <person name="Kleerebezem R."/>
            <person name="Rijpstra W.I."/>
            <person name="Damste J.S."/>
            <person name="Le Paslier D."/>
            <person name="Muyzer G."/>
            <person name="Wagner M."/>
            <person name="van Loosdrecht M.C."/>
            <person name="Daims H."/>
        </authorList>
    </citation>
    <scope>NUCLEOTIDE SEQUENCE [LARGE SCALE GENOMIC DNA]</scope>
    <source>
        <strain evidence="2">none</strain>
    </source>
</reference>
<dbReference type="AlphaFoldDB" id="I4EJW5"/>
<keyword evidence="2" id="KW-1185">Reference proteome</keyword>
<comment type="caution">
    <text evidence="1">The sequence shown here is derived from an EMBL/GenBank/DDBJ whole genome shotgun (WGS) entry which is preliminary data.</text>
</comment>
<evidence type="ECO:0000313" key="2">
    <source>
        <dbReference type="Proteomes" id="UP000004221"/>
    </source>
</evidence>
<organism evidence="1 2">
    <name type="scientific">Nitrolancea hollandica Lb</name>
    <dbReference type="NCBI Taxonomy" id="1129897"/>
    <lineage>
        <taxon>Bacteria</taxon>
        <taxon>Pseudomonadati</taxon>
        <taxon>Thermomicrobiota</taxon>
        <taxon>Thermomicrobia</taxon>
        <taxon>Sphaerobacterales</taxon>
        <taxon>Sphaerobacterineae</taxon>
        <taxon>Sphaerobacteraceae</taxon>
        <taxon>Nitrolancea</taxon>
    </lineage>
</organism>
<dbReference type="Gene3D" id="3.10.580.10">
    <property type="entry name" value="CBS-domain"/>
    <property type="match status" value="1"/>
</dbReference>
<dbReference type="InterPro" id="IPR046342">
    <property type="entry name" value="CBS_dom_sf"/>
</dbReference>
<sequence length="238" mass="26607">MSRASEFIRLYNEVDAYLRRRTGADDRRSFSHVVQSAARTDRAVRHVRDLLIDYGQLRNAIIHSDEYPEKIIAEPNEETVQEFSRIAGLVMSPPRLIPAFQRVIRCFSPDDPVVSALAYMRDRGYSQVVIQTDDGLQVLTVEGIARWLGRRVEENGMRVEDETLSEAVACEPPGSFVVMGRDDTIFDAQAAFIEHPAPGRARLAVIIVTSNGNRSETPLGLVTPWDLMAAARDGLPRG</sequence>
<name>I4EJW5_9BACT</name>
<dbReference type="Proteomes" id="UP000004221">
    <property type="component" value="Unassembled WGS sequence"/>
</dbReference>
<proteinExistence type="predicted"/>
<evidence type="ECO:0000313" key="1">
    <source>
        <dbReference type="EMBL" id="CCF84977.1"/>
    </source>
</evidence>
<dbReference type="RefSeq" id="WP_008479554.1">
    <property type="nucleotide sequence ID" value="NZ_CAGS01000365.1"/>
</dbReference>
<dbReference type="SUPFAM" id="SSF54631">
    <property type="entry name" value="CBS-domain pair"/>
    <property type="match status" value="1"/>
</dbReference>
<gene>
    <name evidence="1" type="ORF">NITHO_4270002</name>
</gene>
<evidence type="ECO:0008006" key="3">
    <source>
        <dbReference type="Google" id="ProtNLM"/>
    </source>
</evidence>